<dbReference type="KEGG" id="png:PNIG_p0013"/>
<dbReference type="RefSeq" id="WP_089369343.1">
    <property type="nucleotide sequence ID" value="NZ_BJXZ01000040.1"/>
</dbReference>
<evidence type="ECO:0000313" key="3">
    <source>
        <dbReference type="Proteomes" id="UP000198329"/>
    </source>
</evidence>
<proteinExistence type="predicted"/>
<keyword evidence="1" id="KW-0812">Transmembrane</keyword>
<keyword evidence="1" id="KW-0472">Membrane</keyword>
<gene>
    <name evidence="2" type="ORF">PNIG_p0013</name>
</gene>
<protein>
    <submittedName>
        <fullName evidence="2">Uncharacterized protein</fullName>
    </submittedName>
</protein>
<evidence type="ECO:0000313" key="2">
    <source>
        <dbReference type="EMBL" id="ASM56297.1"/>
    </source>
</evidence>
<dbReference type="AlphaFoldDB" id="A0AAC9XZQ9"/>
<organism evidence="2 3">
    <name type="scientific">Pseudoalteromonas nigrifaciens</name>
    <dbReference type="NCBI Taxonomy" id="28109"/>
    <lineage>
        <taxon>Bacteria</taxon>
        <taxon>Pseudomonadati</taxon>
        <taxon>Pseudomonadota</taxon>
        <taxon>Gammaproteobacteria</taxon>
        <taxon>Alteromonadales</taxon>
        <taxon>Pseudoalteromonadaceae</taxon>
        <taxon>Pseudoalteromonas</taxon>
    </lineage>
</organism>
<keyword evidence="1" id="KW-1133">Transmembrane helix</keyword>
<feature type="transmembrane region" description="Helical" evidence="1">
    <location>
        <begin position="47"/>
        <end position="66"/>
    </location>
</feature>
<dbReference type="Proteomes" id="UP000198329">
    <property type="component" value="Plasmid unnamed"/>
</dbReference>
<evidence type="ECO:0000256" key="1">
    <source>
        <dbReference type="SAM" id="Phobius"/>
    </source>
</evidence>
<geneLocation type="plasmid" evidence="2 3">
    <name>unnamed</name>
</geneLocation>
<dbReference type="GeneID" id="300943881"/>
<dbReference type="EMBL" id="CP011038">
    <property type="protein sequence ID" value="ASM56297.1"/>
    <property type="molecule type" value="Genomic_DNA"/>
</dbReference>
<reference evidence="2 3" key="1">
    <citation type="submission" date="2015-03" db="EMBL/GenBank/DDBJ databases">
        <authorList>
            <person name="Xie B.-B."/>
            <person name="Rong J.-C."/>
            <person name="Qin Q.-L."/>
            <person name="Zhang Y.-Z."/>
        </authorList>
    </citation>
    <scope>NUCLEOTIDE SEQUENCE [LARGE SCALE GENOMIC DNA]</scope>
    <source>
        <strain evidence="2 3">KMM 661</strain>
        <plasmid evidence="2 3">unnamed</plasmid>
    </source>
</reference>
<feature type="transmembrane region" description="Helical" evidence="1">
    <location>
        <begin position="21"/>
        <end position="41"/>
    </location>
</feature>
<accession>A0AAC9XZQ9</accession>
<sequence length="93" mass="10443">MSSKYNRTDGRYVEFLFRPIYEVNTAIAYGIGAITTPFMTLGSFQPGVTISFGIAGILAGGSYLYARKATPLIQRQQNQVINEFKRQNLNEEK</sequence>
<name>A0AAC9XZQ9_9GAMM</name>
<keyword evidence="3" id="KW-1185">Reference proteome</keyword>
<keyword evidence="2" id="KW-0614">Plasmid</keyword>